<keyword evidence="7" id="KW-1185">Reference proteome</keyword>
<name>A0ABU6WLN1_9FABA</name>
<feature type="region of interest" description="Disordered" evidence="4">
    <location>
        <begin position="1"/>
        <end position="81"/>
    </location>
</feature>
<keyword evidence="3" id="KW-0175">Coiled coil</keyword>
<keyword evidence="1" id="KW-0238">DNA-binding</keyword>
<proteinExistence type="predicted"/>
<dbReference type="Proteomes" id="UP001341840">
    <property type="component" value="Unassembled WGS sequence"/>
</dbReference>
<feature type="domain" description="Pre-mRNA splicing factor component Cdc5p/Cef1 C-terminal" evidence="5">
    <location>
        <begin position="42"/>
        <end position="288"/>
    </location>
</feature>
<comment type="caution">
    <text evidence="6">The sequence shown here is derived from an EMBL/GenBank/DDBJ whole genome shotgun (WGS) entry which is preliminary data.</text>
</comment>
<dbReference type="PANTHER" id="PTHR45885:SF1">
    <property type="entry name" value="CELL DIVISION CYCLE 5-LIKE PROTEIN"/>
    <property type="match status" value="1"/>
</dbReference>
<dbReference type="GO" id="GO:0016301">
    <property type="term" value="F:kinase activity"/>
    <property type="evidence" value="ECO:0007669"/>
    <property type="project" value="UniProtKB-KW"/>
</dbReference>
<evidence type="ECO:0000313" key="7">
    <source>
        <dbReference type="Proteomes" id="UP001341840"/>
    </source>
</evidence>
<protein>
    <submittedName>
        <fullName evidence="6">Cell cycle serine/threonine-protein kinase cdc5/MSD2</fullName>
    </submittedName>
</protein>
<organism evidence="6 7">
    <name type="scientific">Stylosanthes scabra</name>
    <dbReference type="NCBI Taxonomy" id="79078"/>
    <lineage>
        <taxon>Eukaryota</taxon>
        <taxon>Viridiplantae</taxon>
        <taxon>Streptophyta</taxon>
        <taxon>Embryophyta</taxon>
        <taxon>Tracheophyta</taxon>
        <taxon>Spermatophyta</taxon>
        <taxon>Magnoliopsida</taxon>
        <taxon>eudicotyledons</taxon>
        <taxon>Gunneridae</taxon>
        <taxon>Pentapetalae</taxon>
        <taxon>rosids</taxon>
        <taxon>fabids</taxon>
        <taxon>Fabales</taxon>
        <taxon>Fabaceae</taxon>
        <taxon>Papilionoideae</taxon>
        <taxon>50 kb inversion clade</taxon>
        <taxon>dalbergioids sensu lato</taxon>
        <taxon>Dalbergieae</taxon>
        <taxon>Pterocarpus clade</taxon>
        <taxon>Stylosanthes</taxon>
    </lineage>
</organism>
<feature type="compositionally biased region" description="Basic and acidic residues" evidence="4">
    <location>
        <begin position="1"/>
        <end position="12"/>
    </location>
</feature>
<evidence type="ECO:0000313" key="6">
    <source>
        <dbReference type="EMBL" id="MED6185905.1"/>
    </source>
</evidence>
<feature type="region of interest" description="Disordered" evidence="4">
    <location>
        <begin position="573"/>
        <end position="606"/>
    </location>
</feature>
<feature type="compositionally biased region" description="Polar residues" evidence="4">
    <location>
        <begin position="499"/>
        <end position="512"/>
    </location>
</feature>
<dbReference type="Pfam" id="PF11831">
    <property type="entry name" value="Myb_Cef"/>
    <property type="match status" value="1"/>
</dbReference>
<feature type="coiled-coil region" evidence="3">
    <location>
        <begin position="316"/>
        <end position="350"/>
    </location>
</feature>
<feature type="compositionally biased region" description="Basic and acidic residues" evidence="4">
    <location>
        <begin position="579"/>
        <end position="606"/>
    </location>
</feature>
<accession>A0ABU6WLN1</accession>
<dbReference type="EMBL" id="JASCZI010181803">
    <property type="protein sequence ID" value="MED6185905.1"/>
    <property type="molecule type" value="Genomic_DNA"/>
</dbReference>
<evidence type="ECO:0000259" key="5">
    <source>
        <dbReference type="Pfam" id="PF11831"/>
    </source>
</evidence>
<reference evidence="6 7" key="1">
    <citation type="journal article" date="2023" name="Plants (Basel)">
        <title>Bridging the Gap: Combining Genomics and Transcriptomics Approaches to Understand Stylosanthes scabra, an Orphan Legume from the Brazilian Caatinga.</title>
        <authorList>
            <person name="Ferreira-Neto J.R.C."/>
            <person name="da Silva M.D."/>
            <person name="Binneck E."/>
            <person name="de Melo N.F."/>
            <person name="da Silva R.H."/>
            <person name="de Melo A.L.T.M."/>
            <person name="Pandolfi V."/>
            <person name="Bustamante F.O."/>
            <person name="Brasileiro-Vidal A.C."/>
            <person name="Benko-Iseppon A.M."/>
        </authorList>
    </citation>
    <scope>NUCLEOTIDE SEQUENCE [LARGE SCALE GENOMIC DNA]</scope>
    <source>
        <tissue evidence="6">Leaves</tissue>
    </source>
</reference>
<feature type="compositionally biased region" description="Polar residues" evidence="4">
    <location>
        <begin position="41"/>
        <end position="51"/>
    </location>
</feature>
<feature type="region of interest" description="Disordered" evidence="4">
    <location>
        <begin position="446"/>
        <end position="532"/>
    </location>
</feature>
<gene>
    <name evidence="6" type="primary">CDC5_2</name>
    <name evidence="6" type="ORF">PIB30_118554</name>
</gene>
<dbReference type="InterPro" id="IPR021786">
    <property type="entry name" value="Cdc5p/Cef1_C"/>
</dbReference>
<evidence type="ECO:0000256" key="4">
    <source>
        <dbReference type="SAM" id="MobiDB-lite"/>
    </source>
</evidence>
<keyword evidence="6" id="KW-0418">Kinase</keyword>
<evidence type="ECO:0000256" key="2">
    <source>
        <dbReference type="ARBA" id="ARBA00023242"/>
    </source>
</evidence>
<feature type="compositionally biased region" description="Basic and acidic residues" evidence="4">
    <location>
        <begin position="517"/>
        <end position="527"/>
    </location>
</feature>
<keyword evidence="2" id="KW-0539">Nucleus</keyword>
<dbReference type="InterPro" id="IPR047242">
    <property type="entry name" value="CDC5L/Cef1"/>
</dbReference>
<dbReference type="PANTHER" id="PTHR45885">
    <property type="entry name" value="CELL DIVISION CYCLE 5-LIKE PROTEIN"/>
    <property type="match status" value="1"/>
</dbReference>
<evidence type="ECO:0000256" key="1">
    <source>
        <dbReference type="ARBA" id="ARBA00023125"/>
    </source>
</evidence>
<keyword evidence="6" id="KW-0808">Transferase</keyword>
<evidence type="ECO:0000256" key="3">
    <source>
        <dbReference type="SAM" id="Coils"/>
    </source>
</evidence>
<sequence>MMEAENLARLRESQTPLLGGENPELHPSDFTGVTPKRKEVQTPNPMLTPSATPGGAGLTPRIGMTPARDGYASMTPRGTPLRDELRINEDVDMHERAKLELQRAELRRSLRSGLGSLPQPKNEYQIVMQPIPEDAEEPEEKIEEDMSDRIAREKAEEEARQQALLRKRSKVLQRELPRPPAASLELIRNSLIRADEDKSSFVPPTSIEQADEMIRRELLALLEHDNAKYPLDEKVTKEKKKGSKRAVNEPVVPVIEEYQEEEMKDADKLIKDEAHYLRVALGHENEPLEEFIEAHRTSLNDLMFFPTRNAYGLSSVAGTTEKLAALQNEFENVRKKLDNGKEKIVKLEKKAILLTQGYEMRAKNSLWPQIESTFKQMDIAATELECFEALQKQETLAASHRINELREEVQKQKELERTLQHKYGNLMEELERIQNVMEQYRVQAKQQEEIEANNRANESTETDADKTGAQDSENSKAGPHAEENETSIATDLSRDETETAMQDQITASQNNDMDVDSDIKQTTDDPNVKLPDATHAAEVDTGKMEATITDGDIDNSKTALDKGATVGNEVENDVAMDAENSHEDDSTPEKTTASDEGEKTQVADGN</sequence>